<accession>A0A1I8GHR2</accession>
<evidence type="ECO:0000256" key="6">
    <source>
        <dbReference type="ARBA" id="ARBA00022837"/>
    </source>
</evidence>
<dbReference type="InterPro" id="IPR048270">
    <property type="entry name" value="PNMA_C"/>
</dbReference>
<dbReference type="Pfam" id="PF14893">
    <property type="entry name" value="PNMA"/>
    <property type="match status" value="1"/>
</dbReference>
<evidence type="ECO:0000256" key="8">
    <source>
        <dbReference type="SAM" id="SignalP"/>
    </source>
</evidence>
<comment type="subunit">
    <text evidence="3">Homotrimer.</text>
</comment>
<dbReference type="Gene3D" id="2.60.120.260">
    <property type="entry name" value="Galactose-binding domain-like"/>
    <property type="match status" value="3"/>
</dbReference>
<name>A0A1I8GHR2_9PLAT</name>
<evidence type="ECO:0000256" key="7">
    <source>
        <dbReference type="ARBA" id="ARBA00023157"/>
    </source>
</evidence>
<evidence type="ECO:0000256" key="2">
    <source>
        <dbReference type="ARBA" id="ARBA00010147"/>
    </source>
</evidence>
<dbReference type="InterPro" id="IPR003609">
    <property type="entry name" value="Pan_app"/>
</dbReference>
<evidence type="ECO:0000256" key="3">
    <source>
        <dbReference type="ARBA" id="ARBA00011233"/>
    </source>
</evidence>
<protein>
    <submittedName>
        <fullName evidence="11">Apple domain-containing protein</fullName>
    </submittedName>
</protein>
<dbReference type="GO" id="GO:0042806">
    <property type="term" value="F:fucose binding"/>
    <property type="evidence" value="ECO:0007669"/>
    <property type="project" value="UniProtKB-ARBA"/>
</dbReference>
<keyword evidence="10" id="KW-1185">Reference proteome</keyword>
<dbReference type="WBParaSite" id="maker-uti_cns_0001991-snap-gene-0.6-mRNA-1">
    <property type="protein sequence ID" value="maker-uti_cns_0001991-snap-gene-0.6-mRNA-1"/>
    <property type="gene ID" value="maker-uti_cns_0001991-snap-gene-0.6"/>
</dbReference>
<dbReference type="GO" id="GO:0001868">
    <property type="term" value="P:regulation of complement activation, lectin pathway"/>
    <property type="evidence" value="ECO:0007669"/>
    <property type="project" value="UniProtKB-ARBA"/>
</dbReference>
<feature type="signal peptide" evidence="8">
    <location>
        <begin position="1"/>
        <end position="19"/>
    </location>
</feature>
<dbReference type="Proteomes" id="UP000095280">
    <property type="component" value="Unplaced"/>
</dbReference>
<feature type="chain" id="PRO_5009319418" evidence="8">
    <location>
        <begin position="20"/>
        <end position="861"/>
    </location>
</feature>
<evidence type="ECO:0000313" key="11">
    <source>
        <dbReference type="WBParaSite" id="maker-uti_cns_0001991-snap-gene-0.6-mRNA-1"/>
    </source>
</evidence>
<dbReference type="SMART" id="SM00607">
    <property type="entry name" value="FTP"/>
    <property type="match status" value="2"/>
</dbReference>
<keyword evidence="4" id="KW-0479">Metal-binding</keyword>
<dbReference type="PANTHER" id="PTHR45713:SF6">
    <property type="entry name" value="F5_8 TYPE C DOMAIN-CONTAINING PROTEIN"/>
    <property type="match status" value="1"/>
</dbReference>
<feature type="domain" description="Apple" evidence="9">
    <location>
        <begin position="638"/>
        <end position="721"/>
    </location>
</feature>
<dbReference type="AlphaFoldDB" id="A0A1I8GHR2"/>
<dbReference type="PANTHER" id="PTHR45713">
    <property type="entry name" value="FTP DOMAIN-CONTAINING PROTEIN"/>
    <property type="match status" value="1"/>
</dbReference>
<evidence type="ECO:0000259" key="9">
    <source>
        <dbReference type="PROSITE" id="PS50948"/>
    </source>
</evidence>
<organism evidence="10 11">
    <name type="scientific">Macrostomum lignano</name>
    <dbReference type="NCBI Taxonomy" id="282301"/>
    <lineage>
        <taxon>Eukaryota</taxon>
        <taxon>Metazoa</taxon>
        <taxon>Spiralia</taxon>
        <taxon>Lophotrochozoa</taxon>
        <taxon>Platyhelminthes</taxon>
        <taxon>Rhabditophora</taxon>
        <taxon>Macrostomorpha</taxon>
        <taxon>Macrostomida</taxon>
        <taxon>Macrostomidae</taxon>
        <taxon>Macrostomum</taxon>
    </lineage>
</organism>
<keyword evidence="8" id="KW-0732">Signal</keyword>
<proteinExistence type="inferred from homology"/>
<dbReference type="InterPro" id="IPR008979">
    <property type="entry name" value="Galactose-bd-like_sf"/>
</dbReference>
<sequence length="861" mass="95856">RLLQLAIALFATVCSTVAGDDPGSCANQKLFSLAQPHSLTVPQSFESVQAVGSELQCSLQCRAQSGVCFGFYWKEASLSCQLFSIAAFFSKSLWQPSARSVDVFTKPYLPTEAVLTVRNCSQISTYLSAGCGRAIDGNTNQKFFGGSCTHTNGGDFQWWQADLAQQSRITAVRIFNRQDCCAERLSNFTLLVDDVECARVDADPSFSIKTVSCLGYGSRVRLVSRLRDCTFSLCEVEVLGFTISTYASGVCGLAIDGNTDQKFHGGSCTHTSGGDFQWQDCCDQRLNNLTLLIDDVECARIDADLSFSIRKACSTKVFPCVLWPGSWEKSKTSVQQALRRLSSTGGTDCVPRPGRALKIDHRLDRQIVQMSESNRRLTVFVQAIMANLDDLIGALTARIQEQLNVGQRVPRPNKYVPTQDFALWLQQFTTYCEAAQIPEDQRKQNLLSLLDFGTAFKAVANLELDDDLDYAEFVEQLEARFSQNRTPQDYKTEFQNRSQREGEALEDYADALRELMRKAYPALPVEQRDELAKDRFLKGIRVPDRVLENVLLQDPDTLKAAIQRVRQTLASMKLLEGKLVYRYVRNTVHPPDRYEHVNTCVGYGSRVRLISRLRGVAFSLCEDEVLGLPRFCNDPGSCANQKMFSLAQPHSLTVPQSFKSVQAIGSELQCSLQCRAQSGVCFGFYWQEASLSCQLFSIAAFFSKSLWQPNDKPVDVFAKPFDSSAESILTVQRCSQISTSWSAPCGLAIDGNTDQNFYGGSCTHTGGGDFQWWQADLAQQSRITAVRIFNRQDCCAQRLNNFTLLVDDIECARVDVAQSFSIKTVSCLGYGSRVRLVSRLRDVVFSLCEVEVLGFTVSALP</sequence>
<reference evidence="11" key="1">
    <citation type="submission" date="2016-11" db="UniProtKB">
        <authorList>
            <consortium name="WormBaseParasite"/>
        </authorList>
    </citation>
    <scope>IDENTIFICATION</scope>
</reference>
<keyword evidence="5" id="KW-0430">Lectin</keyword>
<evidence type="ECO:0000256" key="1">
    <source>
        <dbReference type="ARBA" id="ARBA00002219"/>
    </source>
</evidence>
<keyword evidence="6" id="KW-0106">Calcium</keyword>
<dbReference type="GO" id="GO:0046872">
    <property type="term" value="F:metal ion binding"/>
    <property type="evidence" value="ECO:0007669"/>
    <property type="project" value="UniProtKB-KW"/>
</dbReference>
<dbReference type="InterPro" id="IPR051941">
    <property type="entry name" value="BG_Antigen-Binding_Lectin"/>
</dbReference>
<dbReference type="GO" id="GO:0010185">
    <property type="term" value="P:regulation of cellular defense response"/>
    <property type="evidence" value="ECO:0007669"/>
    <property type="project" value="UniProtKB-ARBA"/>
</dbReference>
<dbReference type="Pfam" id="PF22633">
    <property type="entry name" value="F5_F8_type_C_2"/>
    <property type="match status" value="2"/>
</dbReference>
<dbReference type="PROSITE" id="PS50948">
    <property type="entry name" value="PAN"/>
    <property type="match status" value="1"/>
</dbReference>
<evidence type="ECO:0000256" key="4">
    <source>
        <dbReference type="ARBA" id="ARBA00022723"/>
    </source>
</evidence>
<comment type="function">
    <text evidence="1">Acts as a defensive agent. Recognizes blood group fucosylated oligosaccharides including A, B, H and Lewis B-type antigens. Does not recognize Lewis A antigen and has low affinity for monovalent haptens.</text>
</comment>
<evidence type="ECO:0000313" key="10">
    <source>
        <dbReference type="Proteomes" id="UP000095280"/>
    </source>
</evidence>
<comment type="similarity">
    <text evidence="2">Belongs to the fucolectin family.</text>
</comment>
<dbReference type="SUPFAM" id="SSF49785">
    <property type="entry name" value="Galactose-binding domain-like"/>
    <property type="match status" value="2"/>
</dbReference>
<keyword evidence="7" id="KW-1015">Disulfide bond</keyword>
<dbReference type="InterPro" id="IPR006585">
    <property type="entry name" value="FTP1"/>
</dbReference>
<evidence type="ECO:0000256" key="5">
    <source>
        <dbReference type="ARBA" id="ARBA00022734"/>
    </source>
</evidence>